<dbReference type="Gene3D" id="3.30.360.10">
    <property type="entry name" value="Dihydrodipicolinate Reductase, domain 2"/>
    <property type="match status" value="1"/>
</dbReference>
<dbReference type="CDD" id="cd02274">
    <property type="entry name" value="DHDPR_N"/>
    <property type="match status" value="1"/>
</dbReference>
<comment type="similarity">
    <text evidence="1">Belongs to the DapB family.</text>
</comment>
<evidence type="ECO:0000256" key="8">
    <source>
        <dbReference type="ARBA" id="ARBA00023154"/>
    </source>
</evidence>
<dbReference type="InterPro" id="IPR022664">
    <property type="entry name" value="DapB_N_CS"/>
</dbReference>
<dbReference type="Proteomes" id="UP000585609">
    <property type="component" value="Unassembled WGS sequence"/>
</dbReference>
<comment type="catalytic activity">
    <reaction evidence="12">
        <text>(S)-2,3,4,5-tetrahydrodipicolinate + NAD(+) + H2O = (2S,4S)-4-hydroxy-2,3,4,5-tetrahydrodipicolinate + NADH + H(+)</text>
        <dbReference type="Rhea" id="RHEA:35323"/>
        <dbReference type="ChEBI" id="CHEBI:15377"/>
        <dbReference type="ChEBI" id="CHEBI:15378"/>
        <dbReference type="ChEBI" id="CHEBI:16845"/>
        <dbReference type="ChEBI" id="CHEBI:57540"/>
        <dbReference type="ChEBI" id="CHEBI:57945"/>
        <dbReference type="ChEBI" id="CHEBI:67139"/>
        <dbReference type="EC" id="1.17.1.8"/>
    </reaction>
</comment>
<evidence type="ECO:0000259" key="14">
    <source>
        <dbReference type="Pfam" id="PF01113"/>
    </source>
</evidence>
<keyword evidence="2" id="KW-0963">Cytoplasm</keyword>
<dbReference type="PROSITE" id="PS01298">
    <property type="entry name" value="DAPB"/>
    <property type="match status" value="1"/>
</dbReference>
<sequence length="203" mass="22224">MIKIVVVGASGKMGRTICRGILDEKDMELVGAVSLQEVGRDIGELVGFGLTGVEIVDSLDKLINMTPQVLIDFSHHSAVDKSVAWAVERGVHVIVGTTGLSQDQLRRYQELSLSSQSNIFIAPNMAIGAVLMMKLSQLASRYFEDCEIIELHHDQKADSPSGTALHTAELLQGIREREGRTAQHEVEKVTCSRGGLYHNVHIH</sequence>
<organism evidence="16 17">
    <name type="scientific">Candidatus Hakubella thermalkaliphila</name>
    <dbReference type="NCBI Taxonomy" id="2754717"/>
    <lineage>
        <taxon>Bacteria</taxon>
        <taxon>Bacillati</taxon>
        <taxon>Actinomycetota</taxon>
        <taxon>Actinomycetota incertae sedis</taxon>
        <taxon>Candidatus Hakubellales</taxon>
        <taxon>Candidatus Hakubellaceae</taxon>
        <taxon>Candidatus Hakubella</taxon>
    </lineage>
</organism>
<evidence type="ECO:0000256" key="2">
    <source>
        <dbReference type="ARBA" id="ARBA00022490"/>
    </source>
</evidence>
<evidence type="ECO:0000256" key="9">
    <source>
        <dbReference type="ARBA" id="ARBA00037922"/>
    </source>
</evidence>
<keyword evidence="6" id="KW-0560">Oxidoreductase</keyword>
<accession>A0A6V8NVA9</accession>
<evidence type="ECO:0000256" key="11">
    <source>
        <dbReference type="ARBA" id="ARBA00049080"/>
    </source>
</evidence>
<feature type="non-terminal residue" evidence="16">
    <location>
        <position position="203"/>
    </location>
</feature>
<keyword evidence="8" id="KW-0457">Lysine biosynthesis</keyword>
<evidence type="ECO:0000256" key="12">
    <source>
        <dbReference type="ARBA" id="ARBA00049396"/>
    </source>
</evidence>
<dbReference type="EC" id="1.17.1.8" evidence="10 13"/>
<keyword evidence="7" id="KW-0520">NAD</keyword>
<dbReference type="GO" id="GO:0019877">
    <property type="term" value="P:diaminopimelate biosynthetic process"/>
    <property type="evidence" value="ECO:0007669"/>
    <property type="project" value="UniProtKB-KW"/>
</dbReference>
<evidence type="ECO:0000256" key="5">
    <source>
        <dbReference type="ARBA" id="ARBA00022915"/>
    </source>
</evidence>
<dbReference type="Pfam" id="PF05173">
    <property type="entry name" value="DapB_C"/>
    <property type="match status" value="1"/>
</dbReference>
<dbReference type="EMBL" id="BLRW01000097">
    <property type="protein sequence ID" value="GFP23370.1"/>
    <property type="molecule type" value="Genomic_DNA"/>
</dbReference>
<evidence type="ECO:0000256" key="4">
    <source>
        <dbReference type="ARBA" id="ARBA00022857"/>
    </source>
</evidence>
<dbReference type="Pfam" id="PF01113">
    <property type="entry name" value="DapB_N"/>
    <property type="match status" value="1"/>
</dbReference>
<dbReference type="SUPFAM" id="SSF55347">
    <property type="entry name" value="Glyceraldehyde-3-phosphate dehydrogenase-like, C-terminal domain"/>
    <property type="match status" value="1"/>
</dbReference>
<dbReference type="InterPro" id="IPR022663">
    <property type="entry name" value="DapB_C"/>
</dbReference>
<dbReference type="InterPro" id="IPR000846">
    <property type="entry name" value="DapB_N"/>
</dbReference>
<reference evidence="16 17" key="1">
    <citation type="journal article" date="2020" name="Front. Microbiol.">
        <title>Single-cell genomics of novel Actinobacteria with the Wood-Ljungdahl pathway discovered in a serpentinizing system.</title>
        <authorList>
            <person name="Merino N."/>
            <person name="Kawai M."/>
            <person name="Boyd E.S."/>
            <person name="Colman D.R."/>
            <person name="McGlynn S.E."/>
            <person name="Nealson K.H."/>
            <person name="Kurokawa K."/>
            <person name="Hongoh Y."/>
        </authorList>
    </citation>
    <scope>NUCLEOTIDE SEQUENCE [LARGE SCALE GENOMIC DNA]</scope>
    <source>
        <strain evidence="16 17">S09_30</strain>
    </source>
</reference>
<comment type="pathway">
    <text evidence="9">Amino-acid biosynthesis; L-lysine biosynthesis via DAP pathway; (S)-tetrahydrodipicolinate from L-aspartate: step 4/4.</text>
</comment>
<proteinExistence type="inferred from homology"/>
<dbReference type="InterPro" id="IPR036291">
    <property type="entry name" value="NAD(P)-bd_dom_sf"/>
</dbReference>
<dbReference type="NCBIfam" id="TIGR00036">
    <property type="entry name" value="dapB"/>
    <property type="match status" value="1"/>
</dbReference>
<dbReference type="SUPFAM" id="SSF51735">
    <property type="entry name" value="NAD(P)-binding Rossmann-fold domains"/>
    <property type="match status" value="1"/>
</dbReference>
<protein>
    <recommendedName>
        <fullName evidence="10 13">4-hydroxy-tetrahydrodipicolinate reductase</fullName>
        <ecNumber evidence="10 13">1.17.1.8</ecNumber>
    </recommendedName>
</protein>
<dbReference type="GO" id="GO:0008839">
    <property type="term" value="F:4-hydroxy-tetrahydrodipicolinate reductase"/>
    <property type="evidence" value="ECO:0007669"/>
    <property type="project" value="UniProtKB-UniRule"/>
</dbReference>
<dbReference type="PANTHER" id="PTHR20836">
    <property type="entry name" value="DIHYDRODIPICOLINATE REDUCTASE"/>
    <property type="match status" value="1"/>
</dbReference>
<evidence type="ECO:0000256" key="1">
    <source>
        <dbReference type="ARBA" id="ARBA00006642"/>
    </source>
</evidence>
<evidence type="ECO:0000313" key="16">
    <source>
        <dbReference type="EMBL" id="GFP23370.1"/>
    </source>
</evidence>
<keyword evidence="5" id="KW-0220">Diaminopimelate biosynthesis</keyword>
<comment type="caution">
    <text evidence="16">The sequence shown here is derived from an EMBL/GenBank/DDBJ whole genome shotgun (WGS) entry which is preliminary data.</text>
</comment>
<comment type="catalytic activity">
    <reaction evidence="11">
        <text>(S)-2,3,4,5-tetrahydrodipicolinate + NADP(+) + H2O = (2S,4S)-4-hydroxy-2,3,4,5-tetrahydrodipicolinate + NADPH + H(+)</text>
        <dbReference type="Rhea" id="RHEA:35331"/>
        <dbReference type="ChEBI" id="CHEBI:15377"/>
        <dbReference type="ChEBI" id="CHEBI:15378"/>
        <dbReference type="ChEBI" id="CHEBI:16845"/>
        <dbReference type="ChEBI" id="CHEBI:57783"/>
        <dbReference type="ChEBI" id="CHEBI:58349"/>
        <dbReference type="ChEBI" id="CHEBI:67139"/>
        <dbReference type="EC" id="1.17.1.8"/>
    </reaction>
</comment>
<dbReference type="GO" id="GO:0005829">
    <property type="term" value="C:cytosol"/>
    <property type="evidence" value="ECO:0007669"/>
    <property type="project" value="TreeGrafter"/>
</dbReference>
<dbReference type="InterPro" id="IPR023940">
    <property type="entry name" value="DHDPR_bac"/>
</dbReference>
<evidence type="ECO:0000256" key="13">
    <source>
        <dbReference type="NCBIfam" id="TIGR00036"/>
    </source>
</evidence>
<dbReference type="AlphaFoldDB" id="A0A6V8NVA9"/>
<dbReference type="PANTHER" id="PTHR20836:SF0">
    <property type="entry name" value="4-HYDROXY-TETRAHYDRODIPICOLINATE REDUCTASE 1, CHLOROPLASTIC-RELATED"/>
    <property type="match status" value="1"/>
</dbReference>
<evidence type="ECO:0000256" key="10">
    <source>
        <dbReference type="ARBA" id="ARBA00038983"/>
    </source>
</evidence>
<evidence type="ECO:0000256" key="7">
    <source>
        <dbReference type="ARBA" id="ARBA00023027"/>
    </source>
</evidence>
<evidence type="ECO:0000256" key="6">
    <source>
        <dbReference type="ARBA" id="ARBA00023002"/>
    </source>
</evidence>
<feature type="domain" description="Dihydrodipicolinate reductase N-terminal" evidence="14">
    <location>
        <begin position="2"/>
        <end position="125"/>
    </location>
</feature>
<evidence type="ECO:0000259" key="15">
    <source>
        <dbReference type="Pfam" id="PF05173"/>
    </source>
</evidence>
<evidence type="ECO:0000256" key="3">
    <source>
        <dbReference type="ARBA" id="ARBA00022605"/>
    </source>
</evidence>
<evidence type="ECO:0000313" key="17">
    <source>
        <dbReference type="Proteomes" id="UP000585609"/>
    </source>
</evidence>
<dbReference type="Gene3D" id="3.40.50.720">
    <property type="entry name" value="NAD(P)-binding Rossmann-like Domain"/>
    <property type="match status" value="1"/>
</dbReference>
<dbReference type="GO" id="GO:0009089">
    <property type="term" value="P:lysine biosynthetic process via diaminopimelate"/>
    <property type="evidence" value="ECO:0007669"/>
    <property type="project" value="UniProtKB-UniRule"/>
</dbReference>
<keyword evidence="3" id="KW-0028">Amino-acid biosynthesis</keyword>
<feature type="domain" description="Dihydrodipicolinate reductase C-terminal" evidence="15">
    <location>
        <begin position="128"/>
        <end position="193"/>
    </location>
</feature>
<keyword evidence="4" id="KW-0521">NADP</keyword>
<name>A0A6V8NVA9_9ACTN</name>
<gene>
    <name evidence="16" type="ORF">HKBW3S09_00837</name>
</gene>